<protein>
    <submittedName>
        <fullName evidence="7">Homoserine/homoserine lactone efflux protein</fullName>
    </submittedName>
</protein>
<dbReference type="PANTHER" id="PTHR30086">
    <property type="entry name" value="ARGININE EXPORTER PROTEIN ARGO"/>
    <property type="match status" value="1"/>
</dbReference>
<evidence type="ECO:0000256" key="5">
    <source>
        <dbReference type="ARBA" id="ARBA00023136"/>
    </source>
</evidence>
<gene>
    <name evidence="7" type="primary">rhtB</name>
    <name evidence="7" type="ORF">NCTC11166_02996</name>
</gene>
<evidence type="ECO:0000256" key="1">
    <source>
        <dbReference type="ARBA" id="ARBA00004651"/>
    </source>
</evidence>
<accession>A0A2X1BFW1</accession>
<keyword evidence="4 6" id="KW-1133">Transmembrane helix</keyword>
<dbReference type="GO" id="GO:0015171">
    <property type="term" value="F:amino acid transmembrane transporter activity"/>
    <property type="evidence" value="ECO:0007669"/>
    <property type="project" value="TreeGrafter"/>
</dbReference>
<feature type="transmembrane region" description="Helical" evidence="6">
    <location>
        <begin position="191"/>
        <end position="209"/>
    </location>
</feature>
<evidence type="ECO:0000313" key="7">
    <source>
        <dbReference type="EMBL" id="SPU55597.1"/>
    </source>
</evidence>
<feature type="transmembrane region" description="Helical" evidence="6">
    <location>
        <begin position="119"/>
        <end position="139"/>
    </location>
</feature>
<dbReference type="EMBL" id="UAQP01000014">
    <property type="protein sequence ID" value="SPU55597.1"/>
    <property type="molecule type" value="Genomic_DNA"/>
</dbReference>
<dbReference type="Pfam" id="PF01810">
    <property type="entry name" value="LysE"/>
    <property type="match status" value="1"/>
</dbReference>
<keyword evidence="3 6" id="KW-0812">Transmembrane</keyword>
<dbReference type="RefSeq" id="WP_258522591.1">
    <property type="nucleotide sequence ID" value="NZ_UAQP01000014.1"/>
</dbReference>
<dbReference type="GO" id="GO:0005886">
    <property type="term" value="C:plasma membrane"/>
    <property type="evidence" value="ECO:0007669"/>
    <property type="project" value="UniProtKB-SubCell"/>
</dbReference>
<evidence type="ECO:0000256" key="6">
    <source>
        <dbReference type="SAM" id="Phobius"/>
    </source>
</evidence>
<name>A0A2X1BFW1_BREVE</name>
<evidence type="ECO:0000313" key="8">
    <source>
        <dbReference type="Proteomes" id="UP000251186"/>
    </source>
</evidence>
<sequence length="213" mass="22464">MIAHSAWPVDPAVVGPFLIAVALIELTPGPNMGWLALVALARGRLAGFAAVAGVTLGLAVWMLAAAYGLTEVFSVWPPLYQGLRWAGVLFLLWLAWEAWRAPAIEAAPTPDARSLRGLFVRGLMGNLLNPKAAVFYVALLPTFMRPDHGAPLSQALTLGSLHLVVAVLVHSLIVIGGAGAARLAPQMQGRALRAVMAGGLVVVAAWLAWETRT</sequence>
<evidence type="ECO:0000256" key="3">
    <source>
        <dbReference type="ARBA" id="ARBA00022692"/>
    </source>
</evidence>
<reference evidence="7 8" key="1">
    <citation type="submission" date="2018-06" db="EMBL/GenBank/DDBJ databases">
        <authorList>
            <consortium name="Pathogen Informatics"/>
            <person name="Doyle S."/>
        </authorList>
    </citation>
    <scope>NUCLEOTIDE SEQUENCE [LARGE SCALE GENOMIC DNA]</scope>
    <source>
        <strain evidence="7 8">NCTC11166</strain>
    </source>
</reference>
<feature type="transmembrane region" description="Helical" evidence="6">
    <location>
        <begin position="17"/>
        <end position="41"/>
    </location>
</feature>
<feature type="transmembrane region" description="Helical" evidence="6">
    <location>
        <begin position="48"/>
        <end position="70"/>
    </location>
</feature>
<feature type="transmembrane region" description="Helical" evidence="6">
    <location>
        <begin position="82"/>
        <end position="99"/>
    </location>
</feature>
<proteinExistence type="predicted"/>
<feature type="transmembrane region" description="Helical" evidence="6">
    <location>
        <begin position="159"/>
        <end position="179"/>
    </location>
</feature>
<evidence type="ECO:0000256" key="2">
    <source>
        <dbReference type="ARBA" id="ARBA00022475"/>
    </source>
</evidence>
<evidence type="ECO:0000256" key="4">
    <source>
        <dbReference type="ARBA" id="ARBA00022989"/>
    </source>
</evidence>
<organism evidence="7 8">
    <name type="scientific">Brevundimonas vesicularis</name>
    <name type="common">Pseudomonas vesicularis</name>
    <dbReference type="NCBI Taxonomy" id="41276"/>
    <lineage>
        <taxon>Bacteria</taxon>
        <taxon>Pseudomonadati</taxon>
        <taxon>Pseudomonadota</taxon>
        <taxon>Alphaproteobacteria</taxon>
        <taxon>Caulobacterales</taxon>
        <taxon>Caulobacteraceae</taxon>
        <taxon>Brevundimonas</taxon>
    </lineage>
</organism>
<keyword evidence="2" id="KW-1003">Cell membrane</keyword>
<dbReference type="PANTHER" id="PTHR30086:SF20">
    <property type="entry name" value="ARGININE EXPORTER PROTEIN ARGO-RELATED"/>
    <property type="match status" value="1"/>
</dbReference>
<dbReference type="InterPro" id="IPR001123">
    <property type="entry name" value="LeuE-type"/>
</dbReference>
<comment type="subcellular location">
    <subcellularLocation>
        <location evidence="1">Cell membrane</location>
        <topology evidence="1">Multi-pass membrane protein</topology>
    </subcellularLocation>
</comment>
<dbReference type="AlphaFoldDB" id="A0A2X1BFW1"/>
<dbReference type="Proteomes" id="UP000251186">
    <property type="component" value="Unassembled WGS sequence"/>
</dbReference>
<keyword evidence="5 6" id="KW-0472">Membrane</keyword>